<protein>
    <submittedName>
        <fullName evidence="1">Uncharacterized protein</fullName>
    </submittedName>
</protein>
<proteinExistence type="predicted"/>
<keyword evidence="2" id="KW-1185">Reference proteome</keyword>
<organism evidence="1 2">
    <name type="scientific">Coemansia reversa (strain ATCC 12441 / NRRL 1564)</name>
    <dbReference type="NCBI Taxonomy" id="763665"/>
    <lineage>
        <taxon>Eukaryota</taxon>
        <taxon>Fungi</taxon>
        <taxon>Fungi incertae sedis</taxon>
        <taxon>Zoopagomycota</taxon>
        <taxon>Kickxellomycotina</taxon>
        <taxon>Kickxellomycetes</taxon>
        <taxon>Kickxellales</taxon>
        <taxon>Kickxellaceae</taxon>
        <taxon>Coemansia</taxon>
    </lineage>
</organism>
<accession>A0A2G5B8D1</accession>
<name>A0A2G5B8D1_COERN</name>
<gene>
    <name evidence="1" type="ORF">COEREDRAFT_82224</name>
</gene>
<evidence type="ECO:0000313" key="2">
    <source>
        <dbReference type="Proteomes" id="UP000242474"/>
    </source>
</evidence>
<evidence type="ECO:0000313" key="1">
    <source>
        <dbReference type="EMBL" id="PIA15259.1"/>
    </source>
</evidence>
<dbReference type="AlphaFoldDB" id="A0A2G5B8D1"/>
<dbReference type="EMBL" id="KZ303509">
    <property type="protein sequence ID" value="PIA15259.1"/>
    <property type="molecule type" value="Genomic_DNA"/>
</dbReference>
<dbReference type="Proteomes" id="UP000242474">
    <property type="component" value="Unassembled WGS sequence"/>
</dbReference>
<sequence length="77" mass="9234">MQRSTVRQLRQVVPHRPQPRWLRVSQYQGSYVKLRPTLHQRCATENKPANCCNLRACHLHRLFCACRRPVFRCHTTH</sequence>
<reference evidence="1 2" key="1">
    <citation type="journal article" date="2015" name="Genome Biol. Evol.">
        <title>Phylogenomic analyses indicate that early fungi evolved digesting cell walls of algal ancestors of land plants.</title>
        <authorList>
            <person name="Chang Y."/>
            <person name="Wang S."/>
            <person name="Sekimoto S."/>
            <person name="Aerts A.L."/>
            <person name="Choi C."/>
            <person name="Clum A."/>
            <person name="LaButti K.M."/>
            <person name="Lindquist E.A."/>
            <person name="Yee Ngan C."/>
            <person name="Ohm R.A."/>
            <person name="Salamov A.A."/>
            <person name="Grigoriev I.V."/>
            <person name="Spatafora J.W."/>
            <person name="Berbee M.L."/>
        </authorList>
    </citation>
    <scope>NUCLEOTIDE SEQUENCE [LARGE SCALE GENOMIC DNA]</scope>
    <source>
        <strain evidence="1 2">NRRL 1564</strain>
    </source>
</reference>